<evidence type="ECO:0000313" key="2">
    <source>
        <dbReference type="EMBL" id="CAA9578438.1"/>
    </source>
</evidence>
<feature type="compositionally biased region" description="Basic residues" evidence="1">
    <location>
        <begin position="459"/>
        <end position="489"/>
    </location>
</feature>
<evidence type="ECO:0000256" key="1">
    <source>
        <dbReference type="SAM" id="MobiDB-lite"/>
    </source>
</evidence>
<feature type="compositionally biased region" description="Basic and acidic residues" evidence="1">
    <location>
        <begin position="170"/>
        <end position="188"/>
    </location>
</feature>
<feature type="compositionally biased region" description="Basic residues" evidence="1">
    <location>
        <begin position="318"/>
        <end position="335"/>
    </location>
</feature>
<feature type="compositionally biased region" description="Basic and acidic residues" evidence="1">
    <location>
        <begin position="138"/>
        <end position="152"/>
    </location>
</feature>
<feature type="compositionally biased region" description="Basic and acidic residues" evidence="1">
    <location>
        <begin position="490"/>
        <end position="505"/>
    </location>
</feature>
<feature type="compositionally biased region" description="Basic residues" evidence="1">
    <location>
        <begin position="127"/>
        <end position="137"/>
    </location>
</feature>
<reference evidence="2" key="1">
    <citation type="submission" date="2020-02" db="EMBL/GenBank/DDBJ databases">
        <authorList>
            <person name="Meier V. D."/>
        </authorList>
    </citation>
    <scope>NUCLEOTIDE SEQUENCE</scope>
    <source>
        <strain evidence="2">AVDCRST_MAG59</strain>
    </source>
</reference>
<feature type="compositionally biased region" description="Basic and acidic residues" evidence="1">
    <location>
        <begin position="360"/>
        <end position="369"/>
    </location>
</feature>
<feature type="compositionally biased region" description="Pro residues" evidence="1">
    <location>
        <begin position="74"/>
        <end position="84"/>
    </location>
</feature>
<gene>
    <name evidence="2" type="ORF">AVDCRST_MAG59-4369</name>
</gene>
<feature type="compositionally biased region" description="Basic residues" evidence="1">
    <location>
        <begin position="89"/>
        <end position="103"/>
    </location>
</feature>
<proteinExistence type="predicted"/>
<feature type="compositionally biased region" description="Pro residues" evidence="1">
    <location>
        <begin position="284"/>
        <end position="293"/>
    </location>
</feature>
<feature type="compositionally biased region" description="Low complexity" evidence="1">
    <location>
        <begin position="397"/>
        <end position="406"/>
    </location>
</feature>
<protein>
    <submittedName>
        <fullName evidence="2">Periplasmic aromatic aldehyde oxidoreductase, molybdenum binding subunit YagR</fullName>
    </submittedName>
</protein>
<organism evidence="2">
    <name type="scientific">uncultured Thermomicrobiales bacterium</name>
    <dbReference type="NCBI Taxonomy" id="1645740"/>
    <lineage>
        <taxon>Bacteria</taxon>
        <taxon>Pseudomonadati</taxon>
        <taxon>Thermomicrobiota</taxon>
        <taxon>Thermomicrobia</taxon>
        <taxon>Thermomicrobiales</taxon>
        <taxon>environmental samples</taxon>
    </lineage>
</organism>
<feature type="compositionally biased region" description="Low complexity" evidence="1">
    <location>
        <begin position="60"/>
        <end position="73"/>
    </location>
</feature>
<feature type="compositionally biased region" description="Basic and acidic residues" evidence="1">
    <location>
        <begin position="1"/>
        <end position="10"/>
    </location>
</feature>
<feature type="compositionally biased region" description="Basic residues" evidence="1">
    <location>
        <begin position="217"/>
        <end position="226"/>
    </location>
</feature>
<feature type="region of interest" description="Disordered" evidence="1">
    <location>
        <begin position="1"/>
        <end position="517"/>
    </location>
</feature>
<feature type="compositionally biased region" description="Basic and acidic residues" evidence="1">
    <location>
        <begin position="343"/>
        <end position="353"/>
    </location>
</feature>
<feature type="non-terminal residue" evidence="2">
    <location>
        <position position="1"/>
    </location>
</feature>
<sequence length="517" mass="57709">DDAPDRDPARLRGGQGHRQGRSRGRRGGAPPGVGHRREVRCRRSAAAAPGRRREGDRPGPLRLRCPAAAAVLRPRPPLAPPACPDRPGRHGRGRGAARRRRRPQLGQRAGHRLVPGREALRDDGPLRWRRGGRGRRHERGDRRRRAAADRGRLRAAAVRGHDRRRPAAGRPEDPRGRQRRRRAEELRAGRPRLRVPPGRGRRRGRVRDGVRPPQRARAARLHRVLGGRRADPVGLDPRHLRRPPAGRREAGVAGAPGPGRQAAHGRRLRRQADRLEARRHRRPPLAPGRPPGPAHARPRGGEPGRRQPQPDPAAGPPRRPRRRHADRDRGHHRAGGRGVHDRRRGERCLRHLPDALPLPERADRADRGLYQHRPGRRLPRPRPRRGCLRPGAGDGRAGPAAWAGPGRAPPEELRRGGPEGGEALHLARRSALLHRAGDRGVRLGRGRAADDGRAEAARRRLRRQRLGGRRRRAARLRLGRAQRRRHRRRGDGNPGHRDRDADRPRPGRGRGAGAAAR</sequence>
<feature type="non-terminal residue" evidence="2">
    <location>
        <position position="517"/>
    </location>
</feature>
<accession>A0A6J4VG38</accession>
<feature type="compositionally biased region" description="Basic residues" evidence="1">
    <location>
        <begin position="373"/>
        <end position="387"/>
    </location>
</feature>
<dbReference type="EMBL" id="CADCWF010000322">
    <property type="protein sequence ID" value="CAA9578438.1"/>
    <property type="molecule type" value="Genomic_DNA"/>
</dbReference>
<feature type="compositionally biased region" description="Basic and acidic residues" evidence="1">
    <location>
        <begin position="435"/>
        <end position="458"/>
    </location>
</feature>
<name>A0A6J4VG38_9BACT</name>
<dbReference type="AlphaFoldDB" id="A0A6J4VG38"/>
<feature type="compositionally biased region" description="Basic residues" evidence="1">
    <location>
        <begin position="189"/>
        <end position="205"/>
    </location>
</feature>